<dbReference type="SMART" id="SM00530">
    <property type="entry name" value="HTH_XRE"/>
    <property type="match status" value="1"/>
</dbReference>
<evidence type="ECO:0000313" key="4">
    <source>
        <dbReference type="EMBL" id="TQV88771.1"/>
    </source>
</evidence>
<keyword evidence="2" id="KW-0812">Transmembrane</keyword>
<keyword evidence="2" id="KW-0472">Membrane</keyword>
<gene>
    <name evidence="4" type="ORF">FLL46_04360</name>
</gene>
<dbReference type="RefSeq" id="WP_142892236.1">
    <property type="nucleotide sequence ID" value="NZ_ML660161.1"/>
</dbReference>
<dbReference type="PANTHER" id="PTHR46797:SF1">
    <property type="entry name" value="METHYLPHOSPHONATE SYNTHASE"/>
    <property type="match status" value="1"/>
</dbReference>
<feature type="transmembrane region" description="Helical" evidence="2">
    <location>
        <begin position="98"/>
        <end position="122"/>
    </location>
</feature>
<keyword evidence="2" id="KW-1133">Transmembrane helix</keyword>
<dbReference type="PANTHER" id="PTHR46797">
    <property type="entry name" value="HTH-TYPE TRANSCRIPTIONAL REGULATOR"/>
    <property type="match status" value="1"/>
</dbReference>
<keyword evidence="1" id="KW-0238">DNA-binding</keyword>
<comment type="caution">
    <text evidence="4">The sequence shown here is derived from an EMBL/GenBank/DDBJ whole genome shotgun (WGS) entry which is preliminary data.</text>
</comment>
<keyword evidence="5" id="KW-1185">Reference proteome</keyword>
<protein>
    <submittedName>
        <fullName evidence="4">Helix-turn-helix transcriptional regulator</fullName>
    </submittedName>
</protein>
<evidence type="ECO:0000313" key="5">
    <source>
        <dbReference type="Proteomes" id="UP000315439"/>
    </source>
</evidence>
<dbReference type="GO" id="GO:0005829">
    <property type="term" value="C:cytosol"/>
    <property type="evidence" value="ECO:0007669"/>
    <property type="project" value="TreeGrafter"/>
</dbReference>
<dbReference type="Proteomes" id="UP000315439">
    <property type="component" value="Unassembled WGS sequence"/>
</dbReference>
<dbReference type="OrthoDB" id="6193561at2"/>
<dbReference type="InterPro" id="IPR010982">
    <property type="entry name" value="Lambda_DNA-bd_dom_sf"/>
</dbReference>
<dbReference type="InterPro" id="IPR001387">
    <property type="entry name" value="Cro/C1-type_HTH"/>
</dbReference>
<proteinExistence type="predicted"/>
<reference evidence="4 5" key="1">
    <citation type="submission" date="2019-07" db="EMBL/GenBank/DDBJ databases">
        <title>Draft genome for Aliikangiella sp. M105.</title>
        <authorList>
            <person name="Wang G."/>
        </authorList>
    </citation>
    <scope>NUCLEOTIDE SEQUENCE [LARGE SCALE GENOMIC DNA]</scope>
    <source>
        <strain evidence="4 5">M105</strain>
    </source>
</reference>
<dbReference type="AlphaFoldDB" id="A0A545UH24"/>
<sequence>MHFGDKLRQLRKSKEWTQPQSAEAIGIEQSYLSKLENGKSTPSADIFQLILKAYEIDTLELLDGIDPAVVHRQLRQIPEVANFLSVRQATNLKQRKRWLMLSALSTIVGIVLAVSSHFGLIFPNVQYTYISKGVVLSGESKEIFHNYHAGFGKNVDRQETEMKMRKRFNEKYLLLSSYRGEIFNVPEEGGSRTYRLRARKEESAVQNRYLMVTGLFFLLSGIFGFVLERKITQA</sequence>
<dbReference type="GO" id="GO:0003677">
    <property type="term" value="F:DNA binding"/>
    <property type="evidence" value="ECO:0007669"/>
    <property type="project" value="UniProtKB-KW"/>
</dbReference>
<evidence type="ECO:0000256" key="1">
    <source>
        <dbReference type="ARBA" id="ARBA00023125"/>
    </source>
</evidence>
<organism evidence="4 5">
    <name type="scientific">Aliikangiella coralliicola</name>
    <dbReference type="NCBI Taxonomy" id="2592383"/>
    <lineage>
        <taxon>Bacteria</taxon>
        <taxon>Pseudomonadati</taxon>
        <taxon>Pseudomonadota</taxon>
        <taxon>Gammaproteobacteria</taxon>
        <taxon>Oceanospirillales</taxon>
        <taxon>Pleioneaceae</taxon>
        <taxon>Aliikangiella</taxon>
    </lineage>
</organism>
<accession>A0A545UH24</accession>
<evidence type="ECO:0000256" key="2">
    <source>
        <dbReference type="SAM" id="Phobius"/>
    </source>
</evidence>
<name>A0A545UH24_9GAMM</name>
<dbReference type="EMBL" id="VIKS01000003">
    <property type="protein sequence ID" value="TQV88771.1"/>
    <property type="molecule type" value="Genomic_DNA"/>
</dbReference>
<evidence type="ECO:0000259" key="3">
    <source>
        <dbReference type="PROSITE" id="PS50943"/>
    </source>
</evidence>
<dbReference type="SUPFAM" id="SSF47413">
    <property type="entry name" value="lambda repressor-like DNA-binding domains"/>
    <property type="match status" value="1"/>
</dbReference>
<feature type="transmembrane region" description="Helical" evidence="2">
    <location>
        <begin position="209"/>
        <end position="227"/>
    </location>
</feature>
<dbReference type="GO" id="GO:0003700">
    <property type="term" value="F:DNA-binding transcription factor activity"/>
    <property type="evidence" value="ECO:0007669"/>
    <property type="project" value="TreeGrafter"/>
</dbReference>
<dbReference type="Gene3D" id="1.10.260.40">
    <property type="entry name" value="lambda repressor-like DNA-binding domains"/>
    <property type="match status" value="1"/>
</dbReference>
<dbReference type="InterPro" id="IPR050807">
    <property type="entry name" value="TransReg_Diox_bact_type"/>
</dbReference>
<dbReference type="CDD" id="cd00093">
    <property type="entry name" value="HTH_XRE"/>
    <property type="match status" value="1"/>
</dbReference>
<dbReference type="PROSITE" id="PS50943">
    <property type="entry name" value="HTH_CROC1"/>
    <property type="match status" value="1"/>
</dbReference>
<dbReference type="Pfam" id="PF01381">
    <property type="entry name" value="HTH_3"/>
    <property type="match status" value="1"/>
</dbReference>
<feature type="domain" description="HTH cro/C1-type" evidence="3">
    <location>
        <begin position="7"/>
        <end position="61"/>
    </location>
</feature>